<dbReference type="AlphaFoldDB" id="A0A370BEV7"/>
<organism evidence="6 7">
    <name type="scientific">Streptomyces corynorhini</name>
    <dbReference type="NCBI Taxonomy" id="2282652"/>
    <lineage>
        <taxon>Bacteria</taxon>
        <taxon>Bacillati</taxon>
        <taxon>Actinomycetota</taxon>
        <taxon>Actinomycetes</taxon>
        <taxon>Kitasatosporales</taxon>
        <taxon>Streptomycetaceae</taxon>
        <taxon>Streptomyces</taxon>
    </lineage>
</organism>
<dbReference type="Gene3D" id="1.10.10.10">
    <property type="entry name" value="Winged helix-like DNA-binding domain superfamily/Winged helix DNA-binding domain"/>
    <property type="match status" value="1"/>
</dbReference>
<dbReference type="InterPro" id="IPR036388">
    <property type="entry name" value="WH-like_DNA-bd_sf"/>
</dbReference>
<evidence type="ECO:0000313" key="7">
    <source>
        <dbReference type="Proteomes" id="UP000253741"/>
    </source>
</evidence>
<evidence type="ECO:0000256" key="1">
    <source>
        <dbReference type="ARBA" id="ARBA00023015"/>
    </source>
</evidence>
<gene>
    <name evidence="6" type="ORF">DVH02_07325</name>
</gene>
<feature type="region of interest" description="Disordered" evidence="4">
    <location>
        <begin position="195"/>
        <end position="223"/>
    </location>
</feature>
<evidence type="ECO:0000256" key="4">
    <source>
        <dbReference type="SAM" id="MobiDB-lite"/>
    </source>
</evidence>
<dbReference type="InterPro" id="IPR008920">
    <property type="entry name" value="TF_FadR/GntR_C"/>
</dbReference>
<dbReference type="Pfam" id="PF00392">
    <property type="entry name" value="GntR"/>
    <property type="match status" value="1"/>
</dbReference>
<reference evidence="6 7" key="1">
    <citation type="submission" date="2018-07" db="EMBL/GenBank/DDBJ databases">
        <title>Streptomyces species from bats.</title>
        <authorList>
            <person name="Dunlap C."/>
        </authorList>
    </citation>
    <scope>NUCLEOTIDE SEQUENCE [LARGE SCALE GENOMIC DNA]</scope>
    <source>
        <strain evidence="6 7">AC230</strain>
    </source>
</reference>
<protein>
    <submittedName>
        <fullName evidence="6">GntR family transcriptional regulator</fullName>
    </submittedName>
</protein>
<dbReference type="InterPro" id="IPR000524">
    <property type="entry name" value="Tscrpt_reg_HTH_GntR"/>
</dbReference>
<sequence>MKSTRDTVHDELKHRLTSGYYPPDASLVPLALSEEFAVSRTPVREALALLERDGLLVPTRRGFALRLRSDEEMLELFETQAVLDATAAASAALRRGPVDLARLDAHLDHAESLDDPAEIRRSLNAWHDTVRQAAHNRTVAAFLHTLDAQVKTSAPWRTPEAAGTFTDTFADHRTVTAAIRAQDAEGARIAMLGHHAHDRDRRIRQRVRAERPFPADGTPPGPR</sequence>
<dbReference type="Gene3D" id="1.20.120.530">
    <property type="entry name" value="GntR ligand-binding domain-like"/>
    <property type="match status" value="1"/>
</dbReference>
<comment type="caution">
    <text evidence="6">The sequence shown here is derived from an EMBL/GenBank/DDBJ whole genome shotgun (WGS) entry which is preliminary data.</text>
</comment>
<evidence type="ECO:0000256" key="3">
    <source>
        <dbReference type="ARBA" id="ARBA00023163"/>
    </source>
</evidence>
<dbReference type="RefSeq" id="WP_114622882.1">
    <property type="nucleotide sequence ID" value="NZ_QQNA01000044.1"/>
</dbReference>
<keyword evidence="1" id="KW-0805">Transcription regulation</keyword>
<evidence type="ECO:0000259" key="5">
    <source>
        <dbReference type="PROSITE" id="PS50949"/>
    </source>
</evidence>
<accession>A0A370BEV7</accession>
<feature type="domain" description="HTH gntR-type" evidence="5">
    <location>
        <begin position="2"/>
        <end position="68"/>
    </location>
</feature>
<dbReference type="SUPFAM" id="SSF46785">
    <property type="entry name" value="Winged helix' DNA-binding domain"/>
    <property type="match status" value="1"/>
</dbReference>
<dbReference type="PANTHER" id="PTHR43537">
    <property type="entry name" value="TRANSCRIPTIONAL REGULATOR, GNTR FAMILY"/>
    <property type="match status" value="1"/>
</dbReference>
<dbReference type="PANTHER" id="PTHR43537:SF24">
    <property type="entry name" value="GLUCONATE OPERON TRANSCRIPTIONAL REPRESSOR"/>
    <property type="match status" value="1"/>
</dbReference>
<dbReference type="GO" id="GO:0003700">
    <property type="term" value="F:DNA-binding transcription factor activity"/>
    <property type="evidence" value="ECO:0007669"/>
    <property type="project" value="InterPro"/>
</dbReference>
<dbReference type="SMART" id="SM00895">
    <property type="entry name" value="FCD"/>
    <property type="match status" value="1"/>
</dbReference>
<dbReference type="OrthoDB" id="3289286at2"/>
<dbReference type="InterPro" id="IPR011711">
    <property type="entry name" value="GntR_C"/>
</dbReference>
<dbReference type="Proteomes" id="UP000253741">
    <property type="component" value="Unassembled WGS sequence"/>
</dbReference>
<feature type="compositionally biased region" description="Basic and acidic residues" evidence="4">
    <location>
        <begin position="195"/>
        <end position="213"/>
    </location>
</feature>
<keyword evidence="7" id="KW-1185">Reference proteome</keyword>
<dbReference type="InterPro" id="IPR036390">
    <property type="entry name" value="WH_DNA-bd_sf"/>
</dbReference>
<keyword evidence="2" id="KW-0238">DNA-binding</keyword>
<evidence type="ECO:0000256" key="2">
    <source>
        <dbReference type="ARBA" id="ARBA00023125"/>
    </source>
</evidence>
<dbReference type="EMBL" id="QQNA01000044">
    <property type="protein sequence ID" value="RDG38784.1"/>
    <property type="molecule type" value="Genomic_DNA"/>
</dbReference>
<name>A0A370BEV7_9ACTN</name>
<keyword evidence="3" id="KW-0804">Transcription</keyword>
<evidence type="ECO:0000313" key="6">
    <source>
        <dbReference type="EMBL" id="RDG38784.1"/>
    </source>
</evidence>
<dbReference type="GO" id="GO:0003677">
    <property type="term" value="F:DNA binding"/>
    <property type="evidence" value="ECO:0007669"/>
    <property type="project" value="UniProtKB-KW"/>
</dbReference>
<dbReference type="Pfam" id="PF07729">
    <property type="entry name" value="FCD"/>
    <property type="match status" value="1"/>
</dbReference>
<proteinExistence type="predicted"/>
<dbReference type="SUPFAM" id="SSF48008">
    <property type="entry name" value="GntR ligand-binding domain-like"/>
    <property type="match status" value="1"/>
</dbReference>
<dbReference type="PROSITE" id="PS50949">
    <property type="entry name" value="HTH_GNTR"/>
    <property type="match status" value="1"/>
</dbReference>
<dbReference type="SMART" id="SM00345">
    <property type="entry name" value="HTH_GNTR"/>
    <property type="match status" value="1"/>
</dbReference>